<sequence length="68" mass="7945">DSKMIRGSSGSPVFLPFKPYKFVSIDTISQEITQSKLLGIVSEMIPDWKIIIEKRYSFKKFTYMEINH</sequence>
<comment type="caution">
    <text evidence="1">The sequence shown here is derived from an EMBL/GenBank/DDBJ whole genome shotgun (WGS) entry which is preliminary data.</text>
</comment>
<reference evidence="1" key="1">
    <citation type="journal article" date="2014" name="Front. Microbiol.">
        <title>High frequency of phylogenetically diverse reductive dehalogenase-homologous genes in deep subseafloor sedimentary metagenomes.</title>
        <authorList>
            <person name="Kawai M."/>
            <person name="Futagami T."/>
            <person name="Toyoda A."/>
            <person name="Takaki Y."/>
            <person name="Nishi S."/>
            <person name="Hori S."/>
            <person name="Arai W."/>
            <person name="Tsubouchi T."/>
            <person name="Morono Y."/>
            <person name="Uchiyama I."/>
            <person name="Ito T."/>
            <person name="Fujiyama A."/>
            <person name="Inagaki F."/>
            <person name="Takami H."/>
        </authorList>
    </citation>
    <scope>NUCLEOTIDE SEQUENCE</scope>
    <source>
        <strain evidence="1">Expedition CK06-06</strain>
    </source>
</reference>
<protein>
    <submittedName>
        <fullName evidence="1">Uncharacterized protein</fullName>
    </submittedName>
</protein>
<name>X1UAW1_9ZZZZ</name>
<dbReference type="AlphaFoldDB" id="X1UAW1"/>
<dbReference type="EMBL" id="BARW01017280">
    <property type="protein sequence ID" value="GAJ00742.1"/>
    <property type="molecule type" value="Genomic_DNA"/>
</dbReference>
<feature type="non-terminal residue" evidence="1">
    <location>
        <position position="1"/>
    </location>
</feature>
<accession>X1UAW1</accession>
<evidence type="ECO:0000313" key="1">
    <source>
        <dbReference type="EMBL" id="GAJ00742.1"/>
    </source>
</evidence>
<organism evidence="1">
    <name type="scientific">marine sediment metagenome</name>
    <dbReference type="NCBI Taxonomy" id="412755"/>
    <lineage>
        <taxon>unclassified sequences</taxon>
        <taxon>metagenomes</taxon>
        <taxon>ecological metagenomes</taxon>
    </lineage>
</organism>
<proteinExistence type="predicted"/>
<gene>
    <name evidence="1" type="ORF">S12H4_29895</name>
</gene>